<comment type="caution">
    <text evidence="1">The sequence shown here is derived from an EMBL/GenBank/DDBJ whole genome shotgun (WGS) entry which is preliminary data.</text>
</comment>
<organism evidence="1 2">
    <name type="scientific">Ameca splendens</name>
    <dbReference type="NCBI Taxonomy" id="208324"/>
    <lineage>
        <taxon>Eukaryota</taxon>
        <taxon>Metazoa</taxon>
        <taxon>Chordata</taxon>
        <taxon>Craniata</taxon>
        <taxon>Vertebrata</taxon>
        <taxon>Euteleostomi</taxon>
        <taxon>Actinopterygii</taxon>
        <taxon>Neopterygii</taxon>
        <taxon>Teleostei</taxon>
        <taxon>Neoteleostei</taxon>
        <taxon>Acanthomorphata</taxon>
        <taxon>Ovalentaria</taxon>
        <taxon>Atherinomorphae</taxon>
        <taxon>Cyprinodontiformes</taxon>
        <taxon>Goodeidae</taxon>
        <taxon>Ameca</taxon>
    </lineage>
</organism>
<protein>
    <submittedName>
        <fullName evidence="1">Uncharacterized protein</fullName>
    </submittedName>
</protein>
<name>A0ABV0ZJ44_9TELE</name>
<keyword evidence="2" id="KW-1185">Reference proteome</keyword>
<evidence type="ECO:0000313" key="1">
    <source>
        <dbReference type="EMBL" id="MEQ2305792.1"/>
    </source>
</evidence>
<dbReference type="EMBL" id="JAHRIP010065887">
    <property type="protein sequence ID" value="MEQ2305792.1"/>
    <property type="molecule type" value="Genomic_DNA"/>
</dbReference>
<reference evidence="1 2" key="1">
    <citation type="submission" date="2021-06" db="EMBL/GenBank/DDBJ databases">
        <authorList>
            <person name="Palmer J.M."/>
        </authorList>
    </citation>
    <scope>NUCLEOTIDE SEQUENCE [LARGE SCALE GENOMIC DNA]</scope>
    <source>
        <strain evidence="1 2">AS_MEX2019</strain>
        <tissue evidence="1">Muscle</tissue>
    </source>
</reference>
<proteinExistence type="predicted"/>
<sequence length="119" mass="13160">MAKKLLSNVTQTAESLPAGTSVISFSSQINTHSLLCPLVLLSAFLPSQSLSGHLQTDGVFAQSLHPEINHLSAFLPENYLMHYSTQQSWLKVFMGSLTAIYKSKINICIYIKQTNAAFW</sequence>
<gene>
    <name evidence="1" type="ORF">AMECASPLE_001633</name>
</gene>
<accession>A0ABV0ZJ44</accession>
<dbReference type="Proteomes" id="UP001469553">
    <property type="component" value="Unassembled WGS sequence"/>
</dbReference>
<evidence type="ECO:0000313" key="2">
    <source>
        <dbReference type="Proteomes" id="UP001469553"/>
    </source>
</evidence>